<dbReference type="InterPro" id="IPR036061">
    <property type="entry name" value="CheW-like_dom_sf"/>
</dbReference>
<dbReference type="SMART" id="SM00260">
    <property type="entry name" value="CheW"/>
    <property type="match status" value="1"/>
</dbReference>
<sequence length="795" mass="89060">MMNEDNEFIENAKKLLDNIGFLVLALENVDEKDKAAEQILSKLNGLLQLCRSHDFDRLSSFIESLMKLIGKMVSDGKIISTDISDFLLDSFEIIISLIEKTEKEGLEILKTPELEEFEGRIAGFLSEMDKMLQVPVIHTDDMLRTISKDRKRFLRELVQKGESVYEVALQVTGANAVEIDVSDIFDKLKEIGEVVHIAADTRKLPSLQDFDPSVPYISLTFVVVSDESAQEIEDTLYEVVGIDNDAKVLVSPIFPDAIEELTEYKGASFAAVSVGENKVQEVMDMIISQQEDFYKIAETSEDRRWRGNMVINVLQRIAEYMGWVTKGDRLVEIVKANKVKLPEKFAALMSLVIGSSKEVQKSEPEEKRVDVVKPIIEKREEKILHQDRGNISINTVNNKGISEIETAKTLKVDQSKIDELMNLIGELIVANNGLSFIIRKIEMEYGSTDVTKELKDRQVLLKRIGNDLQDIVMSLRLLPVRYIFDRFPRMIREISRKLGKKVRLVTEGEETQIDKNIVTALYDPMLHIIRNAIDHGIEKPEERLKMGKSEEGLLVLKAQKIGDKVVVEVRDDGRGIDPDVVKAKAVQRGFISAEKVATMDEDAALELLFIPGFSTSDDVTELSGRGVGMDVIRDTVKKLGGNVRLVSKVGKGTSVFMELPVTMVTSRVLLVILNGRYYALPLESVGELVKIKAEDIRKMKGKEVVVLRQEVMPLLRLREFMGFQNGGEEGLDTEYSLVVLNSGMALVVDEFIGEQEIIVRPLPEELSSAYFLGAAILGDGNIVLVLNPEELAGGI</sequence>
<keyword evidence="7 13" id="KW-0418">Kinase</keyword>
<dbReference type="InterPro" id="IPR036097">
    <property type="entry name" value="HisK_dim/P_sf"/>
</dbReference>
<dbReference type="InterPro" id="IPR004105">
    <property type="entry name" value="CheA-like_dim"/>
</dbReference>
<gene>
    <name evidence="13" type="ORF">SAMN02746089_02610</name>
</gene>
<dbReference type="SUPFAM" id="SSF50341">
    <property type="entry name" value="CheW-like"/>
    <property type="match status" value="1"/>
</dbReference>
<dbReference type="InterPro" id="IPR037006">
    <property type="entry name" value="CheA-like_homodim_sf"/>
</dbReference>
<dbReference type="PRINTS" id="PR00344">
    <property type="entry name" value="BCTRLSENSOR"/>
</dbReference>
<evidence type="ECO:0000256" key="9">
    <source>
        <dbReference type="ARBA" id="ARBA00023012"/>
    </source>
</evidence>
<dbReference type="PANTHER" id="PTHR43395:SF10">
    <property type="entry name" value="CHEMOTAXIS PROTEIN CHEA"/>
    <property type="match status" value="1"/>
</dbReference>
<dbReference type="GO" id="GO:0000155">
    <property type="term" value="F:phosphorelay sensor kinase activity"/>
    <property type="evidence" value="ECO:0007669"/>
    <property type="project" value="InterPro"/>
</dbReference>
<dbReference type="CDD" id="cd16916">
    <property type="entry name" value="HATPase_CheA-like"/>
    <property type="match status" value="1"/>
</dbReference>
<dbReference type="PANTHER" id="PTHR43395">
    <property type="entry name" value="SENSOR HISTIDINE KINASE CHEA"/>
    <property type="match status" value="1"/>
</dbReference>
<reference evidence="13 14" key="1">
    <citation type="submission" date="2016-11" db="EMBL/GenBank/DDBJ databases">
        <authorList>
            <person name="Jaros S."/>
            <person name="Januszkiewicz K."/>
            <person name="Wedrychowicz H."/>
        </authorList>
    </citation>
    <scope>NUCLEOTIDE SEQUENCE [LARGE SCALE GENOMIC DNA]</scope>
    <source>
        <strain evidence="13 14">DSM 17918</strain>
    </source>
</reference>
<keyword evidence="9" id="KW-0902">Two-component regulatory system</keyword>
<dbReference type="OrthoDB" id="9803176at2"/>
<dbReference type="InterPro" id="IPR004358">
    <property type="entry name" value="Sig_transdc_His_kin-like_C"/>
</dbReference>
<evidence type="ECO:0000256" key="3">
    <source>
        <dbReference type="ARBA" id="ARBA00021495"/>
    </source>
</evidence>
<keyword evidence="6" id="KW-0808">Transferase</keyword>
<organism evidence="13 14">
    <name type="scientific">Caldanaerobius fijiensis DSM 17918</name>
    <dbReference type="NCBI Taxonomy" id="1121256"/>
    <lineage>
        <taxon>Bacteria</taxon>
        <taxon>Bacillati</taxon>
        <taxon>Bacillota</taxon>
        <taxon>Clostridia</taxon>
        <taxon>Thermoanaerobacterales</taxon>
        <taxon>Thermoanaerobacteraceae</taxon>
        <taxon>Caldanaerobius</taxon>
    </lineage>
</organism>
<evidence type="ECO:0000256" key="4">
    <source>
        <dbReference type="ARBA" id="ARBA00022500"/>
    </source>
</evidence>
<evidence type="ECO:0000256" key="7">
    <source>
        <dbReference type="ARBA" id="ARBA00022777"/>
    </source>
</evidence>
<dbReference type="GO" id="GO:0005524">
    <property type="term" value="F:ATP binding"/>
    <property type="evidence" value="ECO:0007669"/>
    <property type="project" value="UniProtKB-KW"/>
</dbReference>
<dbReference type="SMART" id="SM00387">
    <property type="entry name" value="HATPase_c"/>
    <property type="match status" value="1"/>
</dbReference>
<dbReference type="InterPro" id="IPR002545">
    <property type="entry name" value="CheW-lke_dom"/>
</dbReference>
<dbReference type="EC" id="2.7.13.3" evidence="2"/>
<dbReference type="PROSITE" id="PS50851">
    <property type="entry name" value="CHEW"/>
    <property type="match status" value="1"/>
</dbReference>
<dbReference type="Gene3D" id="3.30.565.10">
    <property type="entry name" value="Histidine kinase-like ATPase, C-terminal domain"/>
    <property type="match status" value="1"/>
</dbReference>
<evidence type="ECO:0000256" key="5">
    <source>
        <dbReference type="ARBA" id="ARBA00022553"/>
    </source>
</evidence>
<dbReference type="GO" id="GO:0006935">
    <property type="term" value="P:chemotaxis"/>
    <property type="evidence" value="ECO:0007669"/>
    <property type="project" value="UniProtKB-KW"/>
</dbReference>
<feature type="domain" description="Histidine kinase" evidence="11">
    <location>
        <begin position="461"/>
        <end position="663"/>
    </location>
</feature>
<evidence type="ECO:0000256" key="2">
    <source>
        <dbReference type="ARBA" id="ARBA00012438"/>
    </source>
</evidence>
<dbReference type="RefSeq" id="WP_073346301.1">
    <property type="nucleotide sequence ID" value="NZ_FQVH01000048.1"/>
</dbReference>
<dbReference type="InterPro" id="IPR005467">
    <property type="entry name" value="His_kinase_dom"/>
</dbReference>
<dbReference type="SUPFAM" id="SSF47384">
    <property type="entry name" value="Homodimeric domain of signal transducing histidine kinase"/>
    <property type="match status" value="1"/>
</dbReference>
<name>A0A1M5ES23_9THEO</name>
<dbReference type="Pfam" id="PF02895">
    <property type="entry name" value="H-kinase_dim"/>
    <property type="match status" value="1"/>
</dbReference>
<evidence type="ECO:0000256" key="6">
    <source>
        <dbReference type="ARBA" id="ARBA00022679"/>
    </source>
</evidence>
<evidence type="ECO:0000256" key="10">
    <source>
        <dbReference type="ARBA" id="ARBA00035100"/>
    </source>
</evidence>
<dbReference type="InterPro" id="IPR003594">
    <property type="entry name" value="HATPase_dom"/>
</dbReference>
<dbReference type="FunFam" id="3.30.565.10:FF:000016">
    <property type="entry name" value="Chemotaxis protein CheA, putative"/>
    <property type="match status" value="1"/>
</dbReference>
<feature type="domain" description="CheW-like" evidence="12">
    <location>
        <begin position="665"/>
        <end position="795"/>
    </location>
</feature>
<dbReference type="Pfam" id="PF01584">
    <property type="entry name" value="CheW"/>
    <property type="match status" value="1"/>
</dbReference>
<keyword evidence="5" id="KW-0597">Phosphoprotein</keyword>
<dbReference type="SMART" id="SM01231">
    <property type="entry name" value="H-kinase_dim"/>
    <property type="match status" value="1"/>
</dbReference>
<proteinExistence type="predicted"/>
<dbReference type="InterPro" id="IPR051315">
    <property type="entry name" value="Bact_Chemotaxis_CheA"/>
</dbReference>
<dbReference type="GO" id="GO:0005737">
    <property type="term" value="C:cytoplasm"/>
    <property type="evidence" value="ECO:0007669"/>
    <property type="project" value="InterPro"/>
</dbReference>
<dbReference type="Gene3D" id="2.30.30.40">
    <property type="entry name" value="SH3 Domains"/>
    <property type="match status" value="1"/>
</dbReference>
<protein>
    <recommendedName>
        <fullName evidence="3">Chemotaxis protein CheA</fullName>
        <ecNumber evidence="2">2.7.13.3</ecNumber>
    </recommendedName>
</protein>
<dbReference type="InterPro" id="IPR036890">
    <property type="entry name" value="HATPase_C_sf"/>
</dbReference>
<dbReference type="SUPFAM" id="SSF55874">
    <property type="entry name" value="ATPase domain of HSP90 chaperone/DNA topoisomerase II/histidine kinase"/>
    <property type="match status" value="1"/>
</dbReference>
<evidence type="ECO:0000259" key="12">
    <source>
        <dbReference type="PROSITE" id="PS50851"/>
    </source>
</evidence>
<evidence type="ECO:0000256" key="1">
    <source>
        <dbReference type="ARBA" id="ARBA00000085"/>
    </source>
</evidence>
<keyword evidence="14" id="KW-1185">Reference proteome</keyword>
<dbReference type="EMBL" id="FQVH01000048">
    <property type="protein sequence ID" value="SHF82103.1"/>
    <property type="molecule type" value="Genomic_DNA"/>
</dbReference>
<accession>A0A1M5ES23</accession>
<dbReference type="Proteomes" id="UP000184088">
    <property type="component" value="Unassembled WGS sequence"/>
</dbReference>
<keyword evidence="4" id="KW-0145">Chemotaxis</keyword>
<comment type="function">
    <text evidence="10">Involved in the transmission of sensory signals from the chemoreceptors to the flagellar motors. CheA is autophosphorylated; it can transfer its phosphate group to either CheB or CheY.</text>
</comment>
<evidence type="ECO:0000313" key="13">
    <source>
        <dbReference type="EMBL" id="SHF82103.1"/>
    </source>
</evidence>
<dbReference type="STRING" id="1121256.SAMN02746089_02610"/>
<evidence type="ECO:0000313" key="14">
    <source>
        <dbReference type="Proteomes" id="UP000184088"/>
    </source>
</evidence>
<keyword evidence="8" id="KW-0547">Nucleotide-binding</keyword>
<keyword evidence="8" id="KW-0067">ATP-binding</keyword>
<dbReference type="Pfam" id="PF02518">
    <property type="entry name" value="HATPase_c"/>
    <property type="match status" value="1"/>
</dbReference>
<dbReference type="AlphaFoldDB" id="A0A1M5ES23"/>
<comment type="catalytic activity">
    <reaction evidence="1">
        <text>ATP + protein L-histidine = ADP + protein N-phospho-L-histidine.</text>
        <dbReference type="EC" id="2.7.13.3"/>
    </reaction>
</comment>
<dbReference type="Gene3D" id="1.10.287.560">
    <property type="entry name" value="Histidine kinase CheA-like, homodimeric domain"/>
    <property type="match status" value="1"/>
</dbReference>
<evidence type="ECO:0000256" key="8">
    <source>
        <dbReference type="ARBA" id="ARBA00022840"/>
    </source>
</evidence>
<dbReference type="PROSITE" id="PS50109">
    <property type="entry name" value="HIS_KIN"/>
    <property type="match status" value="1"/>
</dbReference>
<evidence type="ECO:0000259" key="11">
    <source>
        <dbReference type="PROSITE" id="PS50109"/>
    </source>
</evidence>